<keyword evidence="1" id="KW-0732">Signal</keyword>
<keyword evidence="3" id="KW-1185">Reference proteome</keyword>
<organism evidence="2 3">
    <name type="scientific">Galbibacter pacificus</name>
    <dbReference type="NCBI Taxonomy" id="2996052"/>
    <lineage>
        <taxon>Bacteria</taxon>
        <taxon>Pseudomonadati</taxon>
        <taxon>Bacteroidota</taxon>
        <taxon>Flavobacteriia</taxon>
        <taxon>Flavobacteriales</taxon>
        <taxon>Flavobacteriaceae</taxon>
        <taxon>Galbibacter</taxon>
    </lineage>
</organism>
<evidence type="ECO:0000256" key="1">
    <source>
        <dbReference type="SAM" id="SignalP"/>
    </source>
</evidence>
<reference evidence="2" key="1">
    <citation type="submission" date="2022-11" db="EMBL/GenBank/DDBJ databases">
        <title>High-quality draft genome sequence of Galbibacter sp. strain CMA-7.</title>
        <authorList>
            <person name="Wei L."/>
            <person name="Dong C."/>
            <person name="Shao Z."/>
        </authorList>
    </citation>
    <scope>NUCLEOTIDE SEQUENCE</scope>
    <source>
        <strain evidence="2">CMA-7</strain>
    </source>
</reference>
<sequence length="536" mass="60955">MKNIKTYSILIIASLSWLGCSNFDDLNTNPNTSATIDPEIMLTTIEFLPGANWQDQTRYFYYPGGFMNQWTGLWGMVEYGGNAQKSAPEMSRLWLKYYPDVINKTITLIDATKDDPALVNINSMARIIKVQCFLRLTDYYGDIPYFDAGKGYLEDKLITQYDRQEDIYNDFFKELDEASKALDASKPLAKYDAIYDSDINEWKKYANSLRLRIAMRLVKVNPAKAKQEAETAVAAGVFTSNEDICAVTYEDFRNPSTGIGKGNGVANLIYGSSADRGSEFWLTTEIVEVMEAMNDPRLLNGYYATIQLRDENRTDVTDLVLNERGGPYAASTMQAQRYAWDPNSKYPGGPVTINYNGEEVAIEYRYSLLRASKYIQAFDAPFINIGYAEVEFLLAEAAFRGWNVPGSAAEHYKNGLEASVRQWRIFGAEVNESDVTAFSNANPLTPGQELMDINTQLWVLHILDPMEAWSNYRRSGMPEVTFHNYVPSLNQSNGQMPRRMEYPSQEAELNTSSYEEAVSRIGEDDWLKRVWWDVEQ</sequence>
<dbReference type="PROSITE" id="PS51257">
    <property type="entry name" value="PROKAR_LIPOPROTEIN"/>
    <property type="match status" value="1"/>
</dbReference>
<keyword evidence="2" id="KW-0449">Lipoprotein</keyword>
<feature type="signal peptide" evidence="1">
    <location>
        <begin position="1"/>
        <end position="23"/>
    </location>
</feature>
<feature type="chain" id="PRO_5047177222" evidence="1">
    <location>
        <begin position="24"/>
        <end position="536"/>
    </location>
</feature>
<gene>
    <name evidence="2" type="ORF">OSR52_02165</name>
</gene>
<protein>
    <submittedName>
        <fullName evidence="2">SusD/RagB family nutrient-binding outer membrane lipoprotein</fullName>
    </submittedName>
</protein>
<dbReference type="InterPro" id="IPR011990">
    <property type="entry name" value="TPR-like_helical_dom_sf"/>
</dbReference>
<evidence type="ECO:0000313" key="3">
    <source>
        <dbReference type="Proteomes" id="UP001153642"/>
    </source>
</evidence>
<evidence type="ECO:0000313" key="2">
    <source>
        <dbReference type="EMBL" id="MDG3584656.1"/>
    </source>
</evidence>
<dbReference type="Proteomes" id="UP001153642">
    <property type="component" value="Unassembled WGS sequence"/>
</dbReference>
<dbReference type="Gene3D" id="1.25.40.390">
    <property type="match status" value="1"/>
</dbReference>
<dbReference type="SUPFAM" id="SSF48452">
    <property type="entry name" value="TPR-like"/>
    <property type="match status" value="1"/>
</dbReference>
<proteinExistence type="predicted"/>
<dbReference type="InterPro" id="IPR041662">
    <property type="entry name" value="SusD-like_2"/>
</dbReference>
<dbReference type="EMBL" id="JAPMUA010000001">
    <property type="protein sequence ID" value="MDG3584656.1"/>
    <property type="molecule type" value="Genomic_DNA"/>
</dbReference>
<dbReference type="RefSeq" id="WP_277898414.1">
    <property type="nucleotide sequence ID" value="NZ_JAPMUA010000001.1"/>
</dbReference>
<dbReference type="Pfam" id="PF12771">
    <property type="entry name" value="SusD-like_2"/>
    <property type="match status" value="1"/>
</dbReference>
<name>A0ABT6FN21_9FLAO</name>
<comment type="caution">
    <text evidence="2">The sequence shown here is derived from an EMBL/GenBank/DDBJ whole genome shotgun (WGS) entry which is preliminary data.</text>
</comment>
<accession>A0ABT6FN21</accession>